<protein>
    <submittedName>
        <fullName evidence="1">Uncharacterized protein</fullName>
    </submittedName>
</protein>
<sequence length="83" mass="8644">MPLSHGWPCDAWYGPEAQPPRATAPLTGALRNRSSRYRTAAPSPLPAALATDAEAAFVGITTGPYNMSTASAVSTASTAWKQP</sequence>
<evidence type="ECO:0000313" key="2">
    <source>
        <dbReference type="Proteomes" id="UP000029482"/>
    </source>
</evidence>
<dbReference type="KEGG" id="sgu:SGLAU_29055"/>
<accession>A0A089XKL8</accession>
<reference evidence="2" key="1">
    <citation type="journal article" date="2015" name="J. Biotechnol.">
        <title>Complete genome sequence of the actinobacterium Streptomyces glaucescens GLA.O (DSM 40922) consisting of a linear chromosome and one linear plasmid.</title>
        <authorList>
            <person name="Ortseifen V."/>
            <person name="Winkler A."/>
            <person name="Albersmeier A."/>
            <person name="Wendler S."/>
            <person name="Puhler A."/>
            <person name="Kalinowski J."/>
            <person name="Ruckert C."/>
        </authorList>
    </citation>
    <scope>NUCLEOTIDE SEQUENCE [LARGE SCALE GENOMIC DNA]</scope>
    <source>
        <strain evidence="2">DSM 40922 / GLA O</strain>
    </source>
</reference>
<dbReference type="EMBL" id="CP009438">
    <property type="protein sequence ID" value="AIS01745.1"/>
    <property type="molecule type" value="Genomic_DNA"/>
</dbReference>
<dbReference type="AlphaFoldDB" id="A0A089XKL8"/>
<dbReference type="STRING" id="1907.SGLAU_29055"/>
<dbReference type="HOGENOM" id="CLU_2541113_0_0_11"/>
<organism evidence="1 2">
    <name type="scientific">Streptomyces glaucescens</name>
    <dbReference type="NCBI Taxonomy" id="1907"/>
    <lineage>
        <taxon>Bacteria</taxon>
        <taxon>Bacillati</taxon>
        <taxon>Actinomycetota</taxon>
        <taxon>Actinomycetes</taxon>
        <taxon>Kitasatosporales</taxon>
        <taxon>Streptomycetaceae</taxon>
        <taxon>Streptomyces</taxon>
    </lineage>
</organism>
<proteinExistence type="predicted"/>
<name>A0A089XKL8_STRGA</name>
<dbReference type="Proteomes" id="UP000029482">
    <property type="component" value="Chromosome"/>
</dbReference>
<gene>
    <name evidence="1" type="ORF">SGLAU_29055</name>
</gene>
<keyword evidence="2" id="KW-1185">Reference proteome</keyword>
<evidence type="ECO:0000313" key="1">
    <source>
        <dbReference type="EMBL" id="AIS01745.1"/>
    </source>
</evidence>